<gene>
    <name evidence="2" type="ORF">Lmac_2463</name>
</gene>
<feature type="transmembrane region" description="Helical" evidence="1">
    <location>
        <begin position="133"/>
        <end position="154"/>
    </location>
</feature>
<dbReference type="AlphaFoldDB" id="A0A0W0VYE1"/>
<dbReference type="EMBL" id="LNYL01000048">
    <property type="protein sequence ID" value="KTD24926.1"/>
    <property type="molecule type" value="Genomic_DNA"/>
</dbReference>
<keyword evidence="1" id="KW-0472">Membrane</keyword>
<evidence type="ECO:0000313" key="3">
    <source>
        <dbReference type="Proteomes" id="UP000054908"/>
    </source>
</evidence>
<dbReference type="InterPro" id="IPR046157">
    <property type="entry name" value="DUF6159"/>
</dbReference>
<feature type="transmembrane region" description="Helical" evidence="1">
    <location>
        <begin position="110"/>
        <end position="127"/>
    </location>
</feature>
<sequence length="281" mass="32014">MQLIQSFQNSRYCFRTSLRFLKKNVDLIILPVLSIIALVILLFSYIKVSIYYQITQFIFIVGLVIIYFLLAFVAVFFNAAFITCVLSRLQERKLSVFTGLLRAFKNSRALLQWTLISATLSVLLSALERLSDAIGKLIAMLFGFSWTTTSCFLLPTMLDGNVKFFTAFKRATQLAGKGWRNIGSLNLMVFLVLAALGGLAYLFASFFLHSQYTLHLTINAPLTLFLLICWFVSIKTFNAIYNSVLYLTLNGQRQHYFDALLLENMMINKKKVEFHPPTRGG</sequence>
<comment type="caution">
    <text evidence="2">The sequence shown here is derived from an EMBL/GenBank/DDBJ whole genome shotgun (WGS) entry which is preliminary data.</text>
</comment>
<evidence type="ECO:0008006" key="4">
    <source>
        <dbReference type="Google" id="ProtNLM"/>
    </source>
</evidence>
<name>A0A0W0VYE1_9GAMM</name>
<protein>
    <recommendedName>
        <fullName evidence="4">Transmembrane protein</fullName>
    </recommendedName>
</protein>
<feature type="transmembrane region" description="Helical" evidence="1">
    <location>
        <begin position="58"/>
        <end position="89"/>
    </location>
</feature>
<accession>A0A0W0VYE1</accession>
<dbReference type="Proteomes" id="UP000054908">
    <property type="component" value="Unassembled WGS sequence"/>
</dbReference>
<proteinExistence type="predicted"/>
<evidence type="ECO:0000313" key="2">
    <source>
        <dbReference type="EMBL" id="KTD24926.1"/>
    </source>
</evidence>
<organism evidence="2 3">
    <name type="scientific">Legionella maceachernii</name>
    <dbReference type="NCBI Taxonomy" id="466"/>
    <lineage>
        <taxon>Bacteria</taxon>
        <taxon>Pseudomonadati</taxon>
        <taxon>Pseudomonadota</taxon>
        <taxon>Gammaproteobacteria</taxon>
        <taxon>Legionellales</taxon>
        <taxon>Legionellaceae</taxon>
        <taxon>Legionella</taxon>
    </lineage>
</organism>
<dbReference type="PATRIC" id="fig|466.6.peg.2621"/>
<keyword evidence="1" id="KW-1133">Transmembrane helix</keyword>
<reference evidence="2 3" key="1">
    <citation type="submission" date="2015-11" db="EMBL/GenBank/DDBJ databases">
        <title>Genomic analysis of 38 Legionella species identifies large and diverse effector repertoires.</title>
        <authorList>
            <person name="Burstein D."/>
            <person name="Amaro F."/>
            <person name="Zusman T."/>
            <person name="Lifshitz Z."/>
            <person name="Cohen O."/>
            <person name="Gilbert J.A."/>
            <person name="Pupko T."/>
            <person name="Shuman H.A."/>
            <person name="Segal G."/>
        </authorList>
    </citation>
    <scope>NUCLEOTIDE SEQUENCE [LARGE SCALE GENOMIC DNA]</scope>
    <source>
        <strain evidence="2 3">PX-1-G2-E2</strain>
    </source>
</reference>
<feature type="transmembrane region" description="Helical" evidence="1">
    <location>
        <begin position="187"/>
        <end position="208"/>
    </location>
</feature>
<evidence type="ECO:0000256" key="1">
    <source>
        <dbReference type="SAM" id="Phobius"/>
    </source>
</evidence>
<dbReference type="Pfam" id="PF19656">
    <property type="entry name" value="DUF6159"/>
    <property type="match status" value="1"/>
</dbReference>
<keyword evidence="3" id="KW-1185">Reference proteome</keyword>
<keyword evidence="1" id="KW-0812">Transmembrane</keyword>
<feature type="transmembrane region" description="Helical" evidence="1">
    <location>
        <begin position="25"/>
        <end position="46"/>
    </location>
</feature>
<feature type="transmembrane region" description="Helical" evidence="1">
    <location>
        <begin position="214"/>
        <end position="233"/>
    </location>
</feature>